<evidence type="ECO:0000313" key="7">
    <source>
        <dbReference type="EMBL" id="KKC38866.1"/>
    </source>
</evidence>
<dbReference type="OrthoDB" id="9774737at2"/>
<accession>A0A0F5QDR0</accession>
<keyword evidence="8" id="KW-1185">Reference proteome</keyword>
<dbReference type="GO" id="GO:0005524">
    <property type="term" value="F:ATP binding"/>
    <property type="evidence" value="ECO:0007669"/>
    <property type="project" value="UniProtKB-KW"/>
</dbReference>
<dbReference type="PANTHER" id="PTHR20275">
    <property type="entry name" value="NAD KINASE"/>
    <property type="match status" value="1"/>
</dbReference>
<dbReference type="Gene3D" id="3.40.50.10330">
    <property type="entry name" value="Probable inorganic polyphosphate/atp-NAD kinase, domain 1"/>
    <property type="match status" value="1"/>
</dbReference>
<evidence type="ECO:0000256" key="3">
    <source>
        <dbReference type="ARBA" id="ARBA00022857"/>
    </source>
</evidence>
<dbReference type="GO" id="GO:0019674">
    <property type="term" value="P:NAD+ metabolic process"/>
    <property type="evidence" value="ECO:0007669"/>
    <property type="project" value="InterPro"/>
</dbReference>
<keyword evidence="2 6" id="KW-0418">Kinase</keyword>
<dbReference type="EMBL" id="LANJ01000012">
    <property type="protein sequence ID" value="KKC38866.1"/>
    <property type="molecule type" value="Genomic_DNA"/>
</dbReference>
<evidence type="ECO:0000256" key="6">
    <source>
        <dbReference type="HAMAP-Rule" id="MF_00361"/>
    </source>
</evidence>
<dbReference type="HAMAP" id="MF_00361">
    <property type="entry name" value="NAD_kinase"/>
    <property type="match status" value="1"/>
</dbReference>
<keyword evidence="6" id="KW-0067">ATP-binding</keyword>
<dbReference type="STRING" id="1293439.WH87_08285"/>
<comment type="subcellular location">
    <subcellularLocation>
        <location evidence="6">Cytoplasm</location>
    </subcellularLocation>
</comment>
<comment type="caution">
    <text evidence="7">The sequence shown here is derived from an EMBL/GenBank/DDBJ whole genome shotgun (WGS) entry which is preliminary data.</text>
</comment>
<evidence type="ECO:0000313" key="8">
    <source>
        <dbReference type="Proteomes" id="UP000033411"/>
    </source>
</evidence>
<feature type="binding site" evidence="6">
    <location>
        <begin position="173"/>
        <end position="178"/>
    </location>
    <ligand>
        <name>NAD(+)</name>
        <dbReference type="ChEBI" id="CHEBI:57540"/>
    </ligand>
</feature>
<reference evidence="7 8" key="1">
    <citation type="submission" date="2015-03" db="EMBL/GenBank/DDBJ databases">
        <authorList>
            <person name="Lepp D."/>
            <person name="Hassan Y.I."/>
            <person name="Li X.-Z."/>
            <person name="Zhou T."/>
        </authorList>
    </citation>
    <scope>NUCLEOTIDE SEQUENCE [LARGE SCALE GENOMIC DNA]</scope>
    <source>
        <strain evidence="7 8">E84</strain>
    </source>
</reference>
<evidence type="ECO:0000256" key="5">
    <source>
        <dbReference type="ARBA" id="ARBA00047925"/>
    </source>
</evidence>
<dbReference type="PATRIC" id="fig|1293439.3.peg.1227"/>
<keyword evidence="3 6" id="KW-0521">NADP</keyword>
<protein>
    <recommendedName>
        <fullName evidence="6">NAD kinase</fullName>
        <ecNumber evidence="6">2.7.1.23</ecNumber>
    </recommendedName>
    <alternativeName>
        <fullName evidence="6">ATP-dependent NAD kinase</fullName>
    </alternativeName>
</protein>
<comment type="similarity">
    <text evidence="6">Belongs to the NAD kinase family.</text>
</comment>
<dbReference type="GO" id="GO:0051287">
    <property type="term" value="F:NAD binding"/>
    <property type="evidence" value="ECO:0007669"/>
    <property type="project" value="UniProtKB-ARBA"/>
</dbReference>
<dbReference type="InterPro" id="IPR016064">
    <property type="entry name" value="NAD/diacylglycerol_kinase_sf"/>
</dbReference>
<keyword evidence="4 6" id="KW-0520">NAD</keyword>
<organism evidence="7 8">
    <name type="scientific">Devosia epidermidihirudinis</name>
    <dbReference type="NCBI Taxonomy" id="1293439"/>
    <lineage>
        <taxon>Bacteria</taxon>
        <taxon>Pseudomonadati</taxon>
        <taxon>Pseudomonadota</taxon>
        <taxon>Alphaproteobacteria</taxon>
        <taxon>Hyphomicrobiales</taxon>
        <taxon>Devosiaceae</taxon>
        <taxon>Devosia</taxon>
    </lineage>
</organism>
<dbReference type="Gene3D" id="2.60.200.30">
    <property type="entry name" value="Probable inorganic polyphosphate/atp-NAD kinase, domain 2"/>
    <property type="match status" value="1"/>
</dbReference>
<comment type="function">
    <text evidence="6">Involved in the regulation of the intracellular balance of NAD and NADP, and is a key enzyme in the biosynthesis of NADP. Catalyzes specifically the phosphorylation on 2'-hydroxyl of the adenosine moiety of NAD to yield NADP.</text>
</comment>
<dbReference type="NCBIfam" id="NF003406">
    <property type="entry name" value="PRK04761.1"/>
    <property type="match status" value="1"/>
</dbReference>
<comment type="caution">
    <text evidence="6">Lacks conserved residue(s) required for the propagation of feature annotation.</text>
</comment>
<dbReference type="InterPro" id="IPR017438">
    <property type="entry name" value="ATP-NAD_kinase_N"/>
</dbReference>
<dbReference type="InterPro" id="IPR017437">
    <property type="entry name" value="ATP-NAD_kinase_PpnK-typ_C"/>
</dbReference>
<sequence length="273" mass="29839">MAPRGRQAQPIPEKTLASPSFDRVAFVTNGTAEADIAASRLRARYGDNAVEDADFVVALGGDGLMLQTLHRVMSSDIPVYGMNFGSVGFMMNTFSEDDLESRLAAAQPTHIYPLSMEVLDTTGQTQTALALNEVSLFRASYQAAKIQIIVDGETRLDELICDGALLSTPAGSTAYNLSAHGPILPIEAQLLALTPISPFRPRRWRGAILSNRAVVKFITREADKRPVSAVADNVEFQHVLEVTVREDRSRGVTLLFDPGTSLEERVLSEQFRF</sequence>
<dbReference type="GO" id="GO:0003951">
    <property type="term" value="F:NAD+ kinase activity"/>
    <property type="evidence" value="ECO:0007669"/>
    <property type="project" value="UniProtKB-UniRule"/>
</dbReference>
<feature type="active site" description="Proton acceptor" evidence="6">
    <location>
        <position position="62"/>
    </location>
</feature>
<feature type="binding site" evidence="6">
    <location>
        <begin position="132"/>
        <end position="133"/>
    </location>
    <ligand>
        <name>NAD(+)</name>
        <dbReference type="ChEBI" id="CHEBI:57540"/>
    </ligand>
</feature>
<evidence type="ECO:0000256" key="4">
    <source>
        <dbReference type="ARBA" id="ARBA00023027"/>
    </source>
</evidence>
<comment type="cofactor">
    <cofactor evidence="6">
        <name>a divalent metal cation</name>
        <dbReference type="ChEBI" id="CHEBI:60240"/>
    </cofactor>
</comment>
<name>A0A0F5QDR0_9HYPH</name>
<keyword evidence="6" id="KW-0547">Nucleotide-binding</keyword>
<dbReference type="AlphaFoldDB" id="A0A0F5QDR0"/>
<keyword evidence="1 6" id="KW-0808">Transferase</keyword>
<dbReference type="Pfam" id="PF20143">
    <property type="entry name" value="NAD_kinase_C"/>
    <property type="match status" value="1"/>
</dbReference>
<dbReference type="InterPro" id="IPR002504">
    <property type="entry name" value="NADK"/>
</dbReference>
<dbReference type="EC" id="2.7.1.23" evidence="6"/>
<feature type="binding site" evidence="6">
    <location>
        <position position="170"/>
    </location>
    <ligand>
        <name>NAD(+)</name>
        <dbReference type="ChEBI" id="CHEBI:57540"/>
    </ligand>
</feature>
<dbReference type="Proteomes" id="UP000033411">
    <property type="component" value="Unassembled WGS sequence"/>
</dbReference>
<dbReference type="GO" id="GO:0046872">
    <property type="term" value="F:metal ion binding"/>
    <property type="evidence" value="ECO:0007669"/>
    <property type="project" value="UniProtKB-UniRule"/>
</dbReference>
<evidence type="ECO:0000256" key="2">
    <source>
        <dbReference type="ARBA" id="ARBA00022777"/>
    </source>
</evidence>
<keyword evidence="6" id="KW-0963">Cytoplasm</keyword>
<evidence type="ECO:0000256" key="1">
    <source>
        <dbReference type="ARBA" id="ARBA00022679"/>
    </source>
</evidence>
<dbReference type="SUPFAM" id="SSF111331">
    <property type="entry name" value="NAD kinase/diacylglycerol kinase-like"/>
    <property type="match status" value="1"/>
</dbReference>
<gene>
    <name evidence="6" type="primary">nadK</name>
    <name evidence="7" type="ORF">WH87_08285</name>
</gene>
<dbReference type="GO" id="GO:0005737">
    <property type="term" value="C:cytoplasm"/>
    <property type="evidence" value="ECO:0007669"/>
    <property type="project" value="UniProtKB-SubCell"/>
</dbReference>
<comment type="catalytic activity">
    <reaction evidence="5 6">
        <text>NAD(+) + ATP = ADP + NADP(+) + H(+)</text>
        <dbReference type="Rhea" id="RHEA:18629"/>
        <dbReference type="ChEBI" id="CHEBI:15378"/>
        <dbReference type="ChEBI" id="CHEBI:30616"/>
        <dbReference type="ChEBI" id="CHEBI:57540"/>
        <dbReference type="ChEBI" id="CHEBI:58349"/>
        <dbReference type="ChEBI" id="CHEBI:456216"/>
        <dbReference type="EC" id="2.7.1.23"/>
    </reaction>
</comment>
<dbReference type="GO" id="GO:0006741">
    <property type="term" value="P:NADP+ biosynthetic process"/>
    <property type="evidence" value="ECO:0007669"/>
    <property type="project" value="UniProtKB-UniRule"/>
</dbReference>
<dbReference type="Pfam" id="PF01513">
    <property type="entry name" value="NAD_kinase"/>
    <property type="match status" value="1"/>
</dbReference>
<dbReference type="PANTHER" id="PTHR20275:SF0">
    <property type="entry name" value="NAD KINASE"/>
    <property type="match status" value="1"/>
</dbReference>
<feature type="binding site" evidence="6">
    <location>
        <begin position="62"/>
        <end position="63"/>
    </location>
    <ligand>
        <name>NAD(+)</name>
        <dbReference type="ChEBI" id="CHEBI:57540"/>
    </ligand>
</feature>
<proteinExistence type="inferred from homology"/>
<feature type="binding site" evidence="6">
    <location>
        <position position="162"/>
    </location>
    <ligand>
        <name>NAD(+)</name>
        <dbReference type="ChEBI" id="CHEBI:57540"/>
    </ligand>
</feature>